<dbReference type="Pfam" id="PF01569">
    <property type="entry name" value="PAP2"/>
    <property type="match status" value="1"/>
</dbReference>
<name>A0A8J6Y2N0_9BACT</name>
<comment type="caution">
    <text evidence="4">The sequence shown here is derived from an EMBL/GenBank/DDBJ whole genome shotgun (WGS) entry which is preliminary data.</text>
</comment>
<gene>
    <name evidence="4" type="ORF">IFK94_13755</name>
</gene>
<dbReference type="Gene3D" id="1.20.144.10">
    <property type="entry name" value="Phosphatidic acid phosphatase type 2/haloperoxidase"/>
    <property type="match status" value="1"/>
</dbReference>
<proteinExistence type="predicted"/>
<dbReference type="AlphaFoldDB" id="A0A8J6Y2N0"/>
<evidence type="ECO:0000313" key="4">
    <source>
        <dbReference type="EMBL" id="MBD3869182.1"/>
    </source>
</evidence>
<feature type="chain" id="PRO_5035322658" evidence="2">
    <location>
        <begin position="25"/>
        <end position="259"/>
    </location>
</feature>
<dbReference type="Proteomes" id="UP000648239">
    <property type="component" value="Unassembled WGS sequence"/>
</dbReference>
<accession>A0A8J6Y2N0</accession>
<evidence type="ECO:0000313" key="5">
    <source>
        <dbReference type="Proteomes" id="UP000648239"/>
    </source>
</evidence>
<dbReference type="EMBL" id="JACXWD010000065">
    <property type="protein sequence ID" value="MBD3869182.1"/>
    <property type="molecule type" value="Genomic_DNA"/>
</dbReference>
<dbReference type="SUPFAM" id="SSF48317">
    <property type="entry name" value="Acid phosphatase/Vanadium-dependent haloperoxidase"/>
    <property type="match status" value="1"/>
</dbReference>
<dbReference type="InterPro" id="IPR036938">
    <property type="entry name" value="PAP2/HPO_sf"/>
</dbReference>
<feature type="region of interest" description="Disordered" evidence="1">
    <location>
        <begin position="140"/>
        <end position="171"/>
    </location>
</feature>
<evidence type="ECO:0000256" key="2">
    <source>
        <dbReference type="SAM" id="SignalP"/>
    </source>
</evidence>
<protein>
    <submittedName>
        <fullName evidence="4">Phosphatase PAP2 family protein</fullName>
    </submittedName>
</protein>
<feature type="domain" description="Phosphatidic acid phosphatase type 2/haloperoxidase" evidence="3">
    <location>
        <begin position="123"/>
        <end position="230"/>
    </location>
</feature>
<dbReference type="InterPro" id="IPR000326">
    <property type="entry name" value="PAP2/HPO"/>
</dbReference>
<feature type="compositionally biased region" description="Basic and acidic residues" evidence="1">
    <location>
        <begin position="143"/>
        <end position="156"/>
    </location>
</feature>
<feature type="signal peptide" evidence="2">
    <location>
        <begin position="1"/>
        <end position="24"/>
    </location>
</feature>
<reference evidence="4 5" key="1">
    <citation type="submission" date="2020-08" db="EMBL/GenBank/DDBJ databases">
        <title>Acidobacteriota in marine sediments use diverse sulfur dissimilation pathways.</title>
        <authorList>
            <person name="Wasmund K."/>
        </authorList>
    </citation>
    <scope>NUCLEOTIDE SEQUENCE [LARGE SCALE GENOMIC DNA]</scope>
    <source>
        <strain evidence="4">MAG AM4</strain>
    </source>
</reference>
<dbReference type="SMART" id="SM00014">
    <property type="entry name" value="acidPPc"/>
    <property type="match status" value="1"/>
</dbReference>
<feature type="compositionally biased region" description="Low complexity" evidence="1">
    <location>
        <begin position="157"/>
        <end position="167"/>
    </location>
</feature>
<organism evidence="4 5">
    <name type="scientific">Candidatus Polarisedimenticola svalbardensis</name>
    <dbReference type="NCBI Taxonomy" id="2886004"/>
    <lineage>
        <taxon>Bacteria</taxon>
        <taxon>Pseudomonadati</taxon>
        <taxon>Acidobacteriota</taxon>
        <taxon>Candidatus Polarisedimenticolia</taxon>
        <taxon>Candidatus Polarisedimenticolales</taxon>
        <taxon>Candidatus Polarisedimenticolaceae</taxon>
        <taxon>Candidatus Polarisedimenticola</taxon>
    </lineage>
</organism>
<sequence>MTFRMSPAVLLPLLLVTGSGFAPADAGEGRFWPGKERWREAFRRAARDPVTWAPAAGAAVIGWGGWDEDITEWAMRETPVFGSNSNALKRSDDLRTATHLVMLGTVFVVDEPEQPFKSGVRRVLVQHAAAFATTTLTSGLKAATDRERPDGADRESFPSGHSSRSFSYAASGRRNLQDSDLPRGVRTGLGIAITTLAGGTAWARVEAGKHHPVDVLAGAALGNFISVLINDAFLDSHQQVRFGVQLGRDESRFMIAARW</sequence>
<evidence type="ECO:0000259" key="3">
    <source>
        <dbReference type="SMART" id="SM00014"/>
    </source>
</evidence>
<keyword evidence="2" id="KW-0732">Signal</keyword>
<evidence type="ECO:0000256" key="1">
    <source>
        <dbReference type="SAM" id="MobiDB-lite"/>
    </source>
</evidence>